<keyword evidence="3" id="KW-1185">Reference proteome</keyword>
<feature type="compositionally biased region" description="Polar residues" evidence="1">
    <location>
        <begin position="174"/>
        <end position="183"/>
    </location>
</feature>
<name>A0ABP0CJT8_9PEZI</name>
<feature type="region of interest" description="Disordered" evidence="1">
    <location>
        <begin position="378"/>
        <end position="412"/>
    </location>
</feature>
<reference evidence="2 3" key="1">
    <citation type="submission" date="2024-01" db="EMBL/GenBank/DDBJ databases">
        <authorList>
            <person name="Allen C."/>
            <person name="Tagirdzhanova G."/>
        </authorList>
    </citation>
    <scope>NUCLEOTIDE SEQUENCE [LARGE SCALE GENOMIC DNA]</scope>
</reference>
<comment type="caution">
    <text evidence="2">The sequence shown here is derived from an EMBL/GenBank/DDBJ whole genome shotgun (WGS) entry which is preliminary data.</text>
</comment>
<protein>
    <recommendedName>
        <fullName evidence="4">RRM domain-containing protein</fullName>
    </recommendedName>
</protein>
<evidence type="ECO:0000256" key="1">
    <source>
        <dbReference type="SAM" id="MobiDB-lite"/>
    </source>
</evidence>
<feature type="compositionally biased region" description="Gly residues" evidence="1">
    <location>
        <begin position="378"/>
        <end position="399"/>
    </location>
</feature>
<feature type="compositionally biased region" description="Low complexity" evidence="1">
    <location>
        <begin position="213"/>
        <end position="235"/>
    </location>
</feature>
<dbReference type="EMBL" id="CAWUHB010000063">
    <property type="protein sequence ID" value="CAK7232223.1"/>
    <property type="molecule type" value="Genomic_DNA"/>
</dbReference>
<dbReference type="SUPFAM" id="SSF54928">
    <property type="entry name" value="RNA-binding domain, RBD"/>
    <property type="match status" value="1"/>
</dbReference>
<evidence type="ECO:0000313" key="3">
    <source>
        <dbReference type="Proteomes" id="UP001642405"/>
    </source>
</evidence>
<dbReference type="InterPro" id="IPR034772">
    <property type="entry name" value="CPSF6/7"/>
</dbReference>
<feature type="compositionally biased region" description="Low complexity" evidence="1">
    <location>
        <begin position="34"/>
        <end position="45"/>
    </location>
</feature>
<evidence type="ECO:0000313" key="2">
    <source>
        <dbReference type="EMBL" id="CAK7232223.1"/>
    </source>
</evidence>
<evidence type="ECO:0008006" key="4">
    <source>
        <dbReference type="Google" id="ProtNLM"/>
    </source>
</evidence>
<dbReference type="InterPro" id="IPR035979">
    <property type="entry name" value="RBD_domain_sf"/>
</dbReference>
<proteinExistence type="predicted"/>
<feature type="compositionally biased region" description="Polar residues" evidence="1">
    <location>
        <begin position="197"/>
        <end position="212"/>
    </location>
</feature>
<accession>A0ABP0CJT8</accession>
<sequence>MTTEEDFEIDIYGDANGNDDDGNRRDGYADDDNSQNQNQNQNQNGQGQGHDYDDHGASSNATKQESPSAGPTQGVKRKGSSDDRAIDPGATTAIMVSELSWWITDDDIRGWVAAAQCEAELKDITFSEHKVNGKSKGQAYIEFTSQQAATATKHRIESQASGEFQAGQKRHSVIFSSPTTNPFRTLPKETPGRGGAHNQQNRNVSGSGSYQDRSGGSNNYNNNNNNYGNNNNNYRGRGGGNMYNNRGGMGNQGFNRNFSGGNMNAFNNGGAGPMNFGGAMGGGFNNGGGNFRGNMGGGMRGGGGPGMRGRGGPMGGMMGGMGPGMGGMGGMGSMNPMGNMPGAMGGMGGMGGMGMGMVSGMPNFQGMHPNFTPNFFGAGGGGGGGVGGNPGGGNQGGGEWQNPHGAKRQRPE</sequence>
<gene>
    <name evidence="2" type="ORF">SCUCBS95973_008188</name>
</gene>
<feature type="compositionally biased region" description="Gly residues" evidence="1">
    <location>
        <begin position="236"/>
        <end position="247"/>
    </location>
</feature>
<dbReference type="Proteomes" id="UP001642405">
    <property type="component" value="Unassembled WGS sequence"/>
</dbReference>
<dbReference type="Gene3D" id="3.30.70.330">
    <property type="match status" value="1"/>
</dbReference>
<feature type="region of interest" description="Disordered" evidence="1">
    <location>
        <begin position="1"/>
        <end position="89"/>
    </location>
</feature>
<dbReference type="InterPro" id="IPR012677">
    <property type="entry name" value="Nucleotide-bd_a/b_plait_sf"/>
</dbReference>
<organism evidence="2 3">
    <name type="scientific">Sporothrix curviconia</name>
    <dbReference type="NCBI Taxonomy" id="1260050"/>
    <lineage>
        <taxon>Eukaryota</taxon>
        <taxon>Fungi</taxon>
        <taxon>Dikarya</taxon>
        <taxon>Ascomycota</taxon>
        <taxon>Pezizomycotina</taxon>
        <taxon>Sordariomycetes</taxon>
        <taxon>Sordariomycetidae</taxon>
        <taxon>Ophiostomatales</taxon>
        <taxon>Ophiostomataceae</taxon>
        <taxon>Sporothrix</taxon>
    </lineage>
</organism>
<dbReference type="PANTHER" id="PTHR23204">
    <property type="entry name" value="CLEAVAGE AND POLYADENYLATION SPECIFIC FACTOR"/>
    <property type="match status" value="1"/>
</dbReference>
<feature type="compositionally biased region" description="Polar residues" evidence="1">
    <location>
        <begin position="57"/>
        <end position="71"/>
    </location>
</feature>
<feature type="compositionally biased region" description="Acidic residues" evidence="1">
    <location>
        <begin position="1"/>
        <end position="11"/>
    </location>
</feature>
<feature type="region of interest" description="Disordered" evidence="1">
    <location>
        <begin position="151"/>
        <end position="247"/>
    </location>
</feature>